<organism evidence="2 3">
    <name type="scientific">Brassica oleracea var. oleracea</name>
    <dbReference type="NCBI Taxonomy" id="109376"/>
    <lineage>
        <taxon>Eukaryota</taxon>
        <taxon>Viridiplantae</taxon>
        <taxon>Streptophyta</taxon>
        <taxon>Embryophyta</taxon>
        <taxon>Tracheophyta</taxon>
        <taxon>Spermatophyta</taxon>
        <taxon>Magnoliopsida</taxon>
        <taxon>eudicotyledons</taxon>
        <taxon>Gunneridae</taxon>
        <taxon>Pentapetalae</taxon>
        <taxon>rosids</taxon>
        <taxon>malvids</taxon>
        <taxon>Brassicales</taxon>
        <taxon>Brassicaceae</taxon>
        <taxon>Brassiceae</taxon>
        <taxon>Brassica</taxon>
    </lineage>
</organism>
<sequence>MSVQQLVQQPGREHLPVLHPNPRPGHTTWFNKSSNGIRRSINNMMYSILHTRYSKWSVIPGEDRELWFRQFAQEFTWESGLRKTVRQKFNENAMDSYTKQINAWKTVWQKNKTPRFINGTMWEQLIAHWEKEETAETSSRNSKNRKSDRVEERSWQERYIEANDGYPVDHLQLIKEAHTNKKKGQIQDAVIRSVVDLVETQKEALLSSQPLSDGVDSMGASTNMKGGCLVGLARRATSYPASSSQVPYTDPMILEQLQNKDERIVALEEQNTTILSENATILAQLESQKKTNAEILEKLDRLLP</sequence>
<keyword evidence="3" id="KW-1185">Reference proteome</keyword>
<proteinExistence type="predicted"/>
<dbReference type="Proteomes" id="UP000032141">
    <property type="component" value="Chromosome C4"/>
</dbReference>
<evidence type="ECO:0000313" key="2">
    <source>
        <dbReference type="EnsemblPlants" id="Bo4g112810.1"/>
    </source>
</evidence>
<dbReference type="AlphaFoldDB" id="A0A0D3BXG6"/>
<protein>
    <submittedName>
        <fullName evidence="2">Uncharacterized protein</fullName>
    </submittedName>
</protein>
<evidence type="ECO:0000313" key="3">
    <source>
        <dbReference type="Proteomes" id="UP000032141"/>
    </source>
</evidence>
<evidence type="ECO:0000256" key="1">
    <source>
        <dbReference type="SAM" id="MobiDB-lite"/>
    </source>
</evidence>
<dbReference type="HOGENOM" id="CLU_040720_0_2_1"/>
<name>A0A0D3BXG6_BRAOL</name>
<reference evidence="2" key="2">
    <citation type="submission" date="2015-03" db="UniProtKB">
        <authorList>
            <consortium name="EnsemblPlants"/>
        </authorList>
    </citation>
    <scope>IDENTIFICATION</scope>
</reference>
<reference evidence="2 3" key="1">
    <citation type="journal article" date="2014" name="Genome Biol.">
        <title>Transcriptome and methylome profiling reveals relics of genome dominance in the mesopolyploid Brassica oleracea.</title>
        <authorList>
            <person name="Parkin I.A."/>
            <person name="Koh C."/>
            <person name="Tang H."/>
            <person name="Robinson S.J."/>
            <person name="Kagale S."/>
            <person name="Clarke W.E."/>
            <person name="Town C.D."/>
            <person name="Nixon J."/>
            <person name="Krishnakumar V."/>
            <person name="Bidwell S.L."/>
            <person name="Denoeud F."/>
            <person name="Belcram H."/>
            <person name="Links M.G."/>
            <person name="Just J."/>
            <person name="Clarke C."/>
            <person name="Bender T."/>
            <person name="Huebert T."/>
            <person name="Mason A.S."/>
            <person name="Pires J.C."/>
            <person name="Barker G."/>
            <person name="Moore J."/>
            <person name="Walley P.G."/>
            <person name="Manoli S."/>
            <person name="Batley J."/>
            <person name="Edwards D."/>
            <person name="Nelson M.N."/>
            <person name="Wang X."/>
            <person name="Paterson A.H."/>
            <person name="King G."/>
            <person name="Bancroft I."/>
            <person name="Chalhoub B."/>
            <person name="Sharpe A.G."/>
        </authorList>
    </citation>
    <scope>NUCLEOTIDE SEQUENCE</scope>
    <source>
        <strain evidence="2 3">cv. TO1000</strain>
    </source>
</reference>
<dbReference type="InterPro" id="IPR004252">
    <property type="entry name" value="Probable_transposase_24"/>
</dbReference>
<dbReference type="Gramene" id="Bo4g112810.1">
    <property type="protein sequence ID" value="Bo4g112810.1"/>
    <property type="gene ID" value="Bo4g112810"/>
</dbReference>
<feature type="region of interest" description="Disordered" evidence="1">
    <location>
        <begin position="133"/>
        <end position="153"/>
    </location>
</feature>
<accession>A0A0D3BXG6</accession>
<dbReference type="Pfam" id="PF03004">
    <property type="entry name" value="Transposase_24"/>
    <property type="match status" value="1"/>
</dbReference>
<dbReference type="EnsemblPlants" id="Bo4g112810.1">
    <property type="protein sequence ID" value="Bo4g112810.1"/>
    <property type="gene ID" value="Bo4g112810"/>
</dbReference>
<feature type="region of interest" description="Disordered" evidence="1">
    <location>
        <begin position="1"/>
        <end position="24"/>
    </location>
</feature>